<dbReference type="AlphaFoldDB" id="A0A318V050"/>
<accession>A0A318V050</accession>
<proteinExistence type="predicted"/>
<dbReference type="EMBL" id="QKLW01000008">
    <property type="protein sequence ID" value="PYF79585.1"/>
    <property type="molecule type" value="Genomic_DNA"/>
</dbReference>
<evidence type="ECO:0000313" key="1">
    <source>
        <dbReference type="EMBL" id="PYF79585.1"/>
    </source>
</evidence>
<reference evidence="1 2" key="1">
    <citation type="submission" date="2018-06" db="EMBL/GenBank/DDBJ databases">
        <title>Genomic Encyclopedia of Type Strains, Phase III (KMG-III): the genomes of soil and plant-associated and newly described type strains.</title>
        <authorList>
            <person name="Whitman W."/>
        </authorList>
    </citation>
    <scope>NUCLEOTIDE SEQUENCE [LARGE SCALE GENOMIC DNA]</scope>
    <source>
        <strain evidence="1 2">CECT 7730</strain>
    </source>
</reference>
<evidence type="ECO:0000313" key="2">
    <source>
        <dbReference type="Proteomes" id="UP000247551"/>
    </source>
</evidence>
<name>A0A318V050_9GAMM</name>
<gene>
    <name evidence="1" type="ORF">DFP75_108108</name>
</gene>
<dbReference type="RefSeq" id="WP_110576852.1">
    <property type="nucleotide sequence ID" value="NZ_QKLW01000008.1"/>
</dbReference>
<sequence>MSLFPFFPVSKGSLLRVNLLFVLLLVMLQLAVWYPFLSAAQNNADRQFKLKQGAQRSWSAIQRQSRALARVQLTDHPWLQHQIIDTAQNMASAWEVKGTASLPQWQAALEQIEERFALTLLSVSWQKESNGQWQGKMHFSIQAPKMNREYHNWLPARILIERFNQRDWQLLSTMRTSENTSALVQYKNHRYWVQEGSWLPSAGLSVGTVSLDQVTLIANDSSLQTLVIRQKGEADD</sequence>
<protein>
    <submittedName>
        <fullName evidence="1">Uncharacterized protein</fullName>
    </submittedName>
</protein>
<dbReference type="Proteomes" id="UP000247551">
    <property type="component" value="Unassembled WGS sequence"/>
</dbReference>
<comment type="caution">
    <text evidence="1">The sequence shown here is derived from an EMBL/GenBank/DDBJ whole genome shotgun (WGS) entry which is preliminary data.</text>
</comment>
<keyword evidence="2" id="KW-1185">Reference proteome</keyword>
<organism evidence="1 2">
    <name type="scientific">Marinomonas alcarazii</name>
    <dbReference type="NCBI Taxonomy" id="491949"/>
    <lineage>
        <taxon>Bacteria</taxon>
        <taxon>Pseudomonadati</taxon>
        <taxon>Pseudomonadota</taxon>
        <taxon>Gammaproteobacteria</taxon>
        <taxon>Oceanospirillales</taxon>
        <taxon>Oceanospirillaceae</taxon>
        <taxon>Marinomonas</taxon>
    </lineage>
</organism>